<comment type="caution">
    <text evidence="3">The sequence shown here is derived from an EMBL/GenBank/DDBJ whole genome shotgun (WGS) entry which is preliminary data.</text>
</comment>
<evidence type="ECO:0000313" key="4">
    <source>
        <dbReference type="Proteomes" id="UP000285961"/>
    </source>
</evidence>
<feature type="transmembrane region" description="Helical" evidence="1">
    <location>
        <begin position="189"/>
        <end position="206"/>
    </location>
</feature>
<evidence type="ECO:0000259" key="2">
    <source>
        <dbReference type="Pfam" id="PF01757"/>
    </source>
</evidence>
<keyword evidence="3" id="KW-0808">Transferase</keyword>
<feature type="transmembrane region" description="Helical" evidence="1">
    <location>
        <begin position="345"/>
        <end position="367"/>
    </location>
</feature>
<feature type="transmembrane region" description="Helical" evidence="1">
    <location>
        <begin position="20"/>
        <end position="42"/>
    </location>
</feature>
<evidence type="ECO:0000313" key="3">
    <source>
        <dbReference type="EMBL" id="RJP74037.1"/>
    </source>
</evidence>
<feature type="transmembrane region" description="Helical" evidence="1">
    <location>
        <begin position="249"/>
        <end position="268"/>
    </location>
</feature>
<feature type="transmembrane region" description="Helical" evidence="1">
    <location>
        <begin position="280"/>
        <end position="301"/>
    </location>
</feature>
<dbReference type="InterPro" id="IPR050623">
    <property type="entry name" value="Glucan_succinyl_AcylTrfase"/>
</dbReference>
<dbReference type="EMBL" id="QZKI01000021">
    <property type="protein sequence ID" value="RJP74037.1"/>
    <property type="molecule type" value="Genomic_DNA"/>
</dbReference>
<feature type="transmembrane region" description="Helical" evidence="1">
    <location>
        <begin position="218"/>
        <end position="237"/>
    </location>
</feature>
<dbReference type="AlphaFoldDB" id="A0A419F6L5"/>
<feature type="domain" description="Acyltransferase 3" evidence="2">
    <location>
        <begin position="15"/>
        <end position="364"/>
    </location>
</feature>
<feature type="transmembrane region" description="Helical" evidence="1">
    <location>
        <begin position="148"/>
        <end position="168"/>
    </location>
</feature>
<dbReference type="GO" id="GO:0016747">
    <property type="term" value="F:acyltransferase activity, transferring groups other than amino-acyl groups"/>
    <property type="evidence" value="ECO:0007669"/>
    <property type="project" value="InterPro"/>
</dbReference>
<keyword evidence="1" id="KW-1133">Transmembrane helix</keyword>
<dbReference type="PANTHER" id="PTHR36927">
    <property type="entry name" value="BLR4337 PROTEIN"/>
    <property type="match status" value="1"/>
</dbReference>
<organism evidence="3 4">
    <name type="scientific">Candidatus Abyssobacteria bacterium SURF_17</name>
    <dbReference type="NCBI Taxonomy" id="2093361"/>
    <lineage>
        <taxon>Bacteria</taxon>
        <taxon>Pseudomonadati</taxon>
        <taxon>Candidatus Hydrogenedentota</taxon>
        <taxon>Candidatus Abyssobacteria</taxon>
    </lineage>
</organism>
<keyword evidence="3" id="KW-0012">Acyltransferase</keyword>
<accession>A0A419F6L5</accession>
<feature type="transmembrane region" description="Helical" evidence="1">
    <location>
        <begin position="321"/>
        <end position="339"/>
    </location>
</feature>
<dbReference type="InterPro" id="IPR002656">
    <property type="entry name" value="Acyl_transf_3_dom"/>
</dbReference>
<protein>
    <submittedName>
        <fullName evidence="3">Acyltransferase</fullName>
    </submittedName>
</protein>
<keyword evidence="1" id="KW-0472">Membrane</keyword>
<proteinExistence type="predicted"/>
<keyword evidence="1" id="KW-0812">Transmembrane</keyword>
<feature type="transmembrane region" description="Helical" evidence="1">
    <location>
        <begin position="62"/>
        <end position="80"/>
    </location>
</feature>
<reference evidence="3 4" key="1">
    <citation type="journal article" date="2017" name="ISME J.">
        <title>Energy and carbon metabolisms in a deep terrestrial subsurface fluid microbial community.</title>
        <authorList>
            <person name="Momper L."/>
            <person name="Jungbluth S.P."/>
            <person name="Lee M.D."/>
            <person name="Amend J.P."/>
        </authorList>
    </citation>
    <scope>NUCLEOTIDE SEQUENCE [LARGE SCALE GENOMIC DNA]</scope>
    <source>
        <strain evidence="3">SURF_17</strain>
    </source>
</reference>
<gene>
    <name evidence="3" type="ORF">C4532_03320</name>
</gene>
<dbReference type="PANTHER" id="PTHR36927:SF3">
    <property type="entry name" value="GLUCANS BIOSYNTHESIS PROTEIN C"/>
    <property type="match status" value="1"/>
</dbReference>
<evidence type="ECO:0000256" key="1">
    <source>
        <dbReference type="SAM" id="Phobius"/>
    </source>
</evidence>
<feature type="transmembrane region" description="Helical" evidence="1">
    <location>
        <begin position="92"/>
        <end position="114"/>
    </location>
</feature>
<dbReference type="Pfam" id="PF01757">
    <property type="entry name" value="Acyl_transf_3"/>
    <property type="match status" value="1"/>
</dbReference>
<dbReference type="Proteomes" id="UP000285961">
    <property type="component" value="Unassembled WGS sequence"/>
</dbReference>
<name>A0A419F6L5_9BACT</name>
<sequence length="389" mass="45395">MRAMIAAHTALERRYDIDWLRILAVLLLIPYHTAVIFNRGYVSYIKAEPNAAMEAFAYFLNQWHMALLFLVSGAAAWFSLQSRGGFQFFRERINRLIIPLIFGTFAVVPVQVYFQRLYYHEFSGSYIQFYPHSFDGIYPHGNFTWGQLWFLAYLFVFSVLTLPLFLYLRTNKGQMDISKIAVFCEKPGVVFLAAIPLMLAQALFRAKWPGFQNLYNDWANFALYITVFCYGYILCADPRFFESVERRRSISIVLAIVSMALILALRQTGLPPPPDYSLNWILYMLLHGFSSWCWLMTLLGFGRRYLKFTNRILDYATEAVLPFYILHHAVIVAISYYVVRWQTTIVVKFLCISVLSLALATLIYDLLIRRVYVTRFLFGMKAKPRRKPL</sequence>